<evidence type="ECO:0000313" key="2">
    <source>
        <dbReference type="EMBL" id="GFD12508.1"/>
    </source>
</evidence>
<accession>A0A699TTV2</accession>
<gene>
    <name evidence="2" type="ORF">Tci_884477</name>
</gene>
<feature type="compositionally biased region" description="Pro residues" evidence="1">
    <location>
        <begin position="27"/>
        <end position="40"/>
    </location>
</feature>
<organism evidence="2">
    <name type="scientific">Tanacetum cinerariifolium</name>
    <name type="common">Dalmatian daisy</name>
    <name type="synonym">Chrysanthemum cinerariifolium</name>
    <dbReference type="NCBI Taxonomy" id="118510"/>
    <lineage>
        <taxon>Eukaryota</taxon>
        <taxon>Viridiplantae</taxon>
        <taxon>Streptophyta</taxon>
        <taxon>Embryophyta</taxon>
        <taxon>Tracheophyta</taxon>
        <taxon>Spermatophyta</taxon>
        <taxon>Magnoliopsida</taxon>
        <taxon>eudicotyledons</taxon>
        <taxon>Gunneridae</taxon>
        <taxon>Pentapetalae</taxon>
        <taxon>asterids</taxon>
        <taxon>campanulids</taxon>
        <taxon>Asterales</taxon>
        <taxon>Asteraceae</taxon>
        <taxon>Asteroideae</taxon>
        <taxon>Anthemideae</taxon>
        <taxon>Anthemidinae</taxon>
        <taxon>Tanacetum</taxon>
    </lineage>
</organism>
<comment type="caution">
    <text evidence="2">The sequence shown here is derived from an EMBL/GenBank/DDBJ whole genome shotgun (WGS) entry which is preliminary data.</text>
</comment>
<dbReference type="AlphaFoldDB" id="A0A699TTV2"/>
<dbReference type="EMBL" id="BKCJ011266110">
    <property type="protein sequence ID" value="GFD12508.1"/>
    <property type="molecule type" value="Genomic_DNA"/>
</dbReference>
<name>A0A699TTV2_TANCI</name>
<feature type="region of interest" description="Disordered" evidence="1">
    <location>
        <begin position="1"/>
        <end position="61"/>
    </location>
</feature>
<feature type="compositionally biased region" description="Low complexity" evidence="1">
    <location>
        <begin position="41"/>
        <end position="61"/>
    </location>
</feature>
<proteinExistence type="predicted"/>
<protein>
    <submittedName>
        <fullName evidence="2">Uncharacterized protein</fullName>
    </submittedName>
</protein>
<evidence type="ECO:0000256" key="1">
    <source>
        <dbReference type="SAM" id="MobiDB-lite"/>
    </source>
</evidence>
<sequence length="150" mass="16310">SDQLLSDLEKARQKKRKRRDVPRTPSGSPPPQPPHPPPPAGASGAPGSKALSSSKSAASAPQFMAWTTSDTRYESADLYGTQALSPTNSLIPHDSIPDEQVYLYDDEDSMNDHLPTADSRKGWWKPLHVVERPATPKPTWTIPSSNVSDA</sequence>
<reference evidence="2" key="1">
    <citation type="journal article" date="2019" name="Sci. Rep.">
        <title>Draft genome of Tanacetum cinerariifolium, the natural source of mosquito coil.</title>
        <authorList>
            <person name="Yamashiro T."/>
            <person name="Shiraishi A."/>
            <person name="Satake H."/>
            <person name="Nakayama K."/>
        </authorList>
    </citation>
    <scope>NUCLEOTIDE SEQUENCE</scope>
</reference>
<feature type="non-terminal residue" evidence="2">
    <location>
        <position position="1"/>
    </location>
</feature>